<evidence type="ECO:0000313" key="2">
    <source>
        <dbReference type="EMBL" id="KAF0695935.1"/>
    </source>
</evidence>
<proteinExistence type="predicted"/>
<accession>A0A485KXR8</accession>
<organism evidence="3 4">
    <name type="scientific">Aphanomyces stellatus</name>
    <dbReference type="NCBI Taxonomy" id="120398"/>
    <lineage>
        <taxon>Eukaryota</taxon>
        <taxon>Sar</taxon>
        <taxon>Stramenopiles</taxon>
        <taxon>Oomycota</taxon>
        <taxon>Saprolegniomycetes</taxon>
        <taxon>Saprolegniales</taxon>
        <taxon>Verrucalvaceae</taxon>
        <taxon>Aphanomyces</taxon>
    </lineage>
</organism>
<feature type="transmembrane region" description="Helical" evidence="1">
    <location>
        <begin position="170"/>
        <end position="187"/>
    </location>
</feature>
<keyword evidence="1" id="KW-1133">Transmembrane helix</keyword>
<sequence length="277" mass="30307">MDYTTSAHLTVALATFAYGILASHGHFEGFNMMEINRVGGIVWVDRPLLFQSIVAVALLSTYAPSLSRTGRNFTSMTIPQPSMLSTVLTGSETCWFVIVLTDRGLIVTKDHSNKYSLVSSIVVTLVTIVLSFANPVQPRFTLSRMCAAPQVDFELACNAGVIEVGDASRFIQLVVAAATVICLAYTLERWRAPAFKLPTHNHSFWLPAGATYLFHTRPWIVNETLFLDRASALMCGLSTVSHGRVVYLLDVKTWPLHAIDLGDEASTSISPTRLAVA</sequence>
<feature type="transmembrane region" description="Helical" evidence="1">
    <location>
        <begin position="48"/>
        <end position="64"/>
    </location>
</feature>
<name>A0A485KXR8_9STRA</name>
<keyword evidence="4" id="KW-1185">Reference proteome</keyword>
<keyword evidence="1" id="KW-0812">Transmembrane</keyword>
<evidence type="ECO:0000313" key="4">
    <source>
        <dbReference type="Proteomes" id="UP000332933"/>
    </source>
</evidence>
<evidence type="ECO:0000313" key="3">
    <source>
        <dbReference type="EMBL" id="VFT90122.1"/>
    </source>
</evidence>
<dbReference type="AlphaFoldDB" id="A0A485KXR8"/>
<dbReference type="Proteomes" id="UP000332933">
    <property type="component" value="Unassembled WGS sequence"/>
</dbReference>
<protein>
    <submittedName>
        <fullName evidence="3">Aste57867_13283 protein</fullName>
    </submittedName>
</protein>
<reference evidence="2" key="2">
    <citation type="submission" date="2019-06" db="EMBL/GenBank/DDBJ databases">
        <title>Genomics analysis of Aphanomyces spp. identifies a new class of oomycete effector associated with host adaptation.</title>
        <authorList>
            <person name="Gaulin E."/>
        </authorList>
    </citation>
    <scope>NUCLEOTIDE SEQUENCE</scope>
    <source>
        <strain evidence="2">CBS 578.67</strain>
    </source>
</reference>
<feature type="transmembrane region" description="Helical" evidence="1">
    <location>
        <begin position="6"/>
        <end position="27"/>
    </location>
</feature>
<feature type="transmembrane region" description="Helical" evidence="1">
    <location>
        <begin position="115"/>
        <end position="133"/>
    </location>
</feature>
<evidence type="ECO:0000256" key="1">
    <source>
        <dbReference type="SAM" id="Phobius"/>
    </source>
</evidence>
<reference evidence="3 4" key="1">
    <citation type="submission" date="2019-03" db="EMBL/GenBank/DDBJ databases">
        <authorList>
            <person name="Gaulin E."/>
            <person name="Dumas B."/>
        </authorList>
    </citation>
    <scope>NUCLEOTIDE SEQUENCE [LARGE SCALE GENOMIC DNA]</scope>
    <source>
        <strain evidence="3">CBS 568.67</strain>
    </source>
</reference>
<gene>
    <name evidence="3" type="primary">Aste57867_13283</name>
    <name evidence="2" type="ORF">As57867_013234</name>
    <name evidence="3" type="ORF">ASTE57867_13283</name>
</gene>
<dbReference type="EMBL" id="VJMH01005442">
    <property type="protein sequence ID" value="KAF0695935.1"/>
    <property type="molecule type" value="Genomic_DNA"/>
</dbReference>
<dbReference type="EMBL" id="CAADRA010005463">
    <property type="protein sequence ID" value="VFT90122.1"/>
    <property type="molecule type" value="Genomic_DNA"/>
</dbReference>
<keyword evidence="1" id="KW-0472">Membrane</keyword>